<comment type="caution">
    <text evidence="1">The sequence shown here is derived from an EMBL/GenBank/DDBJ whole genome shotgun (WGS) entry which is preliminary data.</text>
</comment>
<evidence type="ECO:0008006" key="3">
    <source>
        <dbReference type="Google" id="ProtNLM"/>
    </source>
</evidence>
<gene>
    <name evidence="1" type="ORF">GGD45_001527</name>
</gene>
<proteinExistence type="predicted"/>
<evidence type="ECO:0000313" key="1">
    <source>
        <dbReference type="EMBL" id="MBB6491130.1"/>
    </source>
</evidence>
<sequence length="34" mass="3670">MQVLTNRLIDLNDASAGFARQASGRARGKIIVRA</sequence>
<keyword evidence="2" id="KW-1185">Reference proteome</keyword>
<organism evidence="1 2">
    <name type="scientific">Rhizobium tropici</name>
    <dbReference type="NCBI Taxonomy" id="398"/>
    <lineage>
        <taxon>Bacteria</taxon>
        <taxon>Pseudomonadati</taxon>
        <taxon>Pseudomonadota</taxon>
        <taxon>Alphaproteobacteria</taxon>
        <taxon>Hyphomicrobiales</taxon>
        <taxon>Rhizobiaceae</taxon>
        <taxon>Rhizobium/Agrobacterium group</taxon>
        <taxon>Rhizobium</taxon>
    </lineage>
</organism>
<reference evidence="1 2" key="1">
    <citation type="submission" date="2020-08" db="EMBL/GenBank/DDBJ databases">
        <title>Genomic Encyclopedia of Type Strains, Phase IV (KMG-V): Genome sequencing to study the core and pangenomes of soil and plant-associated prokaryotes.</title>
        <authorList>
            <person name="Whitman W."/>
        </authorList>
    </citation>
    <scope>NUCLEOTIDE SEQUENCE [LARGE SCALE GENOMIC DNA]</scope>
    <source>
        <strain evidence="1 2">SEMIA 4059</strain>
    </source>
</reference>
<accession>A0ABR6QW13</accession>
<name>A0ABR6QW13_RHITR</name>
<dbReference type="EMBL" id="JACHBF010000003">
    <property type="protein sequence ID" value="MBB6491130.1"/>
    <property type="molecule type" value="Genomic_DNA"/>
</dbReference>
<protein>
    <recommendedName>
        <fullName evidence="3">Zinc-binding alcohol dehydrogenase family protein</fullName>
    </recommendedName>
</protein>
<evidence type="ECO:0000313" key="2">
    <source>
        <dbReference type="Proteomes" id="UP000526625"/>
    </source>
</evidence>
<dbReference type="Proteomes" id="UP000526625">
    <property type="component" value="Unassembled WGS sequence"/>
</dbReference>